<sequence length="228" mass="24983">MRQCGLKVERDFAAGVAVYLAPVLGHEHVCSKPELKCVWVSRDMHITDFPLPSNIAPGPGTIHQPGSNQTGYCQDLRHVGNLDFTLAEHTLGWRHRGRLLEALQRLNVFRGSLTTCQKSCISFSATPVVAAFFRLTALAGHIIHTTISNEFHDSLRTLYASCSRHSPPSTFANESEAPEFEYLAIGVDTPQADAIMIDSPRPHTSLGLGRHEERLSSHSSLSASQSVS</sequence>
<accession>A0A1J7J0E9</accession>
<evidence type="ECO:0000313" key="2">
    <source>
        <dbReference type="EMBL" id="OIW23344.1"/>
    </source>
</evidence>
<dbReference type="EMBL" id="KV875107">
    <property type="protein sequence ID" value="OIW23344.1"/>
    <property type="molecule type" value="Genomic_DNA"/>
</dbReference>
<feature type="region of interest" description="Disordered" evidence="1">
    <location>
        <begin position="199"/>
        <end position="228"/>
    </location>
</feature>
<evidence type="ECO:0000313" key="3">
    <source>
        <dbReference type="Proteomes" id="UP000182658"/>
    </source>
</evidence>
<proteinExistence type="predicted"/>
<dbReference type="Proteomes" id="UP000182658">
    <property type="component" value="Unassembled WGS sequence"/>
</dbReference>
<name>A0A1J7J0E9_9PEZI</name>
<feature type="compositionally biased region" description="Low complexity" evidence="1">
    <location>
        <begin position="217"/>
        <end position="228"/>
    </location>
</feature>
<organism evidence="2 3">
    <name type="scientific">Coniochaeta ligniaria NRRL 30616</name>
    <dbReference type="NCBI Taxonomy" id="1408157"/>
    <lineage>
        <taxon>Eukaryota</taxon>
        <taxon>Fungi</taxon>
        <taxon>Dikarya</taxon>
        <taxon>Ascomycota</taxon>
        <taxon>Pezizomycotina</taxon>
        <taxon>Sordariomycetes</taxon>
        <taxon>Sordariomycetidae</taxon>
        <taxon>Coniochaetales</taxon>
        <taxon>Coniochaetaceae</taxon>
        <taxon>Coniochaeta</taxon>
    </lineage>
</organism>
<reference evidence="2 3" key="1">
    <citation type="submission" date="2016-10" db="EMBL/GenBank/DDBJ databases">
        <title>Draft genome sequence of Coniochaeta ligniaria NRRL30616, a lignocellulolytic fungus for bioabatement of inhibitors in plant biomass hydrolysates.</title>
        <authorList>
            <consortium name="DOE Joint Genome Institute"/>
            <person name="Jimenez D.J."/>
            <person name="Hector R.E."/>
            <person name="Riley R."/>
            <person name="Sun H."/>
            <person name="Grigoriev I.V."/>
            <person name="Van Elsas J.D."/>
            <person name="Nichols N.N."/>
        </authorList>
    </citation>
    <scope>NUCLEOTIDE SEQUENCE [LARGE SCALE GENOMIC DNA]</scope>
    <source>
        <strain evidence="2 3">NRRL 30616</strain>
    </source>
</reference>
<dbReference type="AlphaFoldDB" id="A0A1J7J0E9"/>
<evidence type="ECO:0000256" key="1">
    <source>
        <dbReference type="SAM" id="MobiDB-lite"/>
    </source>
</evidence>
<protein>
    <submittedName>
        <fullName evidence="2">Uncharacterized protein</fullName>
    </submittedName>
</protein>
<keyword evidence="3" id="KW-1185">Reference proteome</keyword>
<gene>
    <name evidence="2" type="ORF">CONLIGDRAFT_649859</name>
</gene>
<dbReference type="InParanoid" id="A0A1J7J0E9"/>